<sequence>MDNSFKKDTFAIAVGMCLVALFFGSLGYPIWLGALIGFFGGYLTRIIEEPQKIAWAAKTAWRNIVGCKPPENWKIRVEAIIWATIGVNGLVAYTIAPLMTWAILGNGSVIKTHLPTLLALSMICSLMPAALIYFTYDNELHKTARLLGKHCNVIAIPFYAAYFTILWTWKAVIKLPFLFAVSLRFTRTFLLLVHSRDAVACGIYGCAFGTGISLFGPANPVLLLVSVVVGALTGATMRRVVLYLLQPQSA</sequence>
<keyword evidence="1" id="KW-0472">Membrane</keyword>
<accession>A0A0G1KS91</accession>
<dbReference type="Proteomes" id="UP000034087">
    <property type="component" value="Unassembled WGS sequence"/>
</dbReference>
<reference evidence="2 3" key="1">
    <citation type="journal article" date="2015" name="Nature">
        <title>rRNA introns, odd ribosomes, and small enigmatic genomes across a large radiation of phyla.</title>
        <authorList>
            <person name="Brown C.T."/>
            <person name="Hug L.A."/>
            <person name="Thomas B.C."/>
            <person name="Sharon I."/>
            <person name="Castelle C.J."/>
            <person name="Singh A."/>
            <person name="Wilkins M.J."/>
            <person name="Williams K.H."/>
            <person name="Banfield J.F."/>
        </authorList>
    </citation>
    <scope>NUCLEOTIDE SEQUENCE [LARGE SCALE GENOMIC DNA]</scope>
</reference>
<feature type="transmembrane region" description="Helical" evidence="1">
    <location>
        <begin position="12"/>
        <end position="39"/>
    </location>
</feature>
<feature type="transmembrane region" description="Helical" evidence="1">
    <location>
        <begin position="79"/>
        <end position="104"/>
    </location>
</feature>
<protein>
    <submittedName>
        <fullName evidence="2">Uncharacterized protein</fullName>
    </submittedName>
</protein>
<comment type="caution">
    <text evidence="2">The sequence shown here is derived from an EMBL/GenBank/DDBJ whole genome shotgun (WGS) entry which is preliminary data.</text>
</comment>
<dbReference type="AlphaFoldDB" id="A0A0G1KS91"/>
<proteinExistence type="predicted"/>
<evidence type="ECO:0000313" key="2">
    <source>
        <dbReference type="EMBL" id="KKT59187.1"/>
    </source>
</evidence>
<evidence type="ECO:0000313" key="3">
    <source>
        <dbReference type="Proteomes" id="UP000034087"/>
    </source>
</evidence>
<name>A0A0G1KS91_9BACT</name>
<gene>
    <name evidence="2" type="ORF">UW53_C0019G0004</name>
</gene>
<evidence type="ECO:0000256" key="1">
    <source>
        <dbReference type="SAM" id="Phobius"/>
    </source>
</evidence>
<dbReference type="EMBL" id="LCIR01000019">
    <property type="protein sequence ID" value="KKT59187.1"/>
    <property type="molecule type" value="Genomic_DNA"/>
</dbReference>
<feature type="transmembrane region" description="Helical" evidence="1">
    <location>
        <begin position="156"/>
        <end position="177"/>
    </location>
</feature>
<keyword evidence="1" id="KW-1133">Transmembrane helix</keyword>
<feature type="transmembrane region" description="Helical" evidence="1">
    <location>
        <begin position="116"/>
        <end position="136"/>
    </location>
</feature>
<keyword evidence="1" id="KW-0812">Transmembrane</keyword>
<organism evidence="2 3">
    <name type="scientific">Candidatus Giovannonibacteria bacterium GW2011_GWA1_44_25</name>
    <dbReference type="NCBI Taxonomy" id="1618645"/>
    <lineage>
        <taxon>Bacteria</taxon>
        <taxon>Candidatus Giovannoniibacteriota</taxon>
    </lineage>
</organism>